<evidence type="ECO:0000256" key="1">
    <source>
        <dbReference type="SAM" id="Coils"/>
    </source>
</evidence>
<evidence type="ECO:0000256" key="2">
    <source>
        <dbReference type="SAM" id="MobiDB-lite"/>
    </source>
</evidence>
<dbReference type="InParanoid" id="A0A165C5D4"/>
<feature type="coiled-coil region" evidence="1">
    <location>
        <begin position="139"/>
        <end position="166"/>
    </location>
</feature>
<feature type="region of interest" description="Disordered" evidence="2">
    <location>
        <begin position="202"/>
        <end position="238"/>
    </location>
</feature>
<evidence type="ECO:0000313" key="4">
    <source>
        <dbReference type="Proteomes" id="UP000076842"/>
    </source>
</evidence>
<proteinExistence type="predicted"/>
<feature type="compositionally biased region" description="Acidic residues" evidence="2">
    <location>
        <begin position="401"/>
        <end position="430"/>
    </location>
</feature>
<dbReference type="EMBL" id="KV424199">
    <property type="protein sequence ID" value="KZT50262.1"/>
    <property type="molecule type" value="Genomic_DNA"/>
</dbReference>
<protein>
    <submittedName>
        <fullName evidence="3">Uncharacterized protein</fullName>
    </submittedName>
</protein>
<keyword evidence="1" id="KW-0175">Coiled coil</keyword>
<reference evidence="3 4" key="1">
    <citation type="journal article" date="2016" name="Mol. Biol. Evol.">
        <title>Comparative Genomics of Early-Diverging Mushroom-Forming Fungi Provides Insights into the Origins of Lignocellulose Decay Capabilities.</title>
        <authorList>
            <person name="Nagy L.G."/>
            <person name="Riley R."/>
            <person name="Tritt A."/>
            <person name="Adam C."/>
            <person name="Daum C."/>
            <person name="Floudas D."/>
            <person name="Sun H."/>
            <person name="Yadav J.S."/>
            <person name="Pangilinan J."/>
            <person name="Larsson K.H."/>
            <person name="Matsuura K."/>
            <person name="Barry K."/>
            <person name="Labutti K."/>
            <person name="Kuo R."/>
            <person name="Ohm R.A."/>
            <person name="Bhattacharya S.S."/>
            <person name="Shirouzu T."/>
            <person name="Yoshinaga Y."/>
            <person name="Martin F.M."/>
            <person name="Grigoriev I.V."/>
            <person name="Hibbett D.S."/>
        </authorList>
    </citation>
    <scope>NUCLEOTIDE SEQUENCE [LARGE SCALE GENOMIC DNA]</scope>
    <source>
        <strain evidence="3 4">HHB12733</strain>
    </source>
</reference>
<feature type="compositionally biased region" description="Basic and acidic residues" evidence="2">
    <location>
        <begin position="202"/>
        <end position="221"/>
    </location>
</feature>
<dbReference type="AlphaFoldDB" id="A0A165C5D4"/>
<dbReference type="Proteomes" id="UP000076842">
    <property type="component" value="Unassembled WGS sequence"/>
</dbReference>
<dbReference type="STRING" id="1353952.A0A165C5D4"/>
<feature type="region of interest" description="Disordered" evidence="2">
    <location>
        <begin position="389"/>
        <end position="433"/>
    </location>
</feature>
<organism evidence="3 4">
    <name type="scientific">Calocera cornea HHB12733</name>
    <dbReference type="NCBI Taxonomy" id="1353952"/>
    <lineage>
        <taxon>Eukaryota</taxon>
        <taxon>Fungi</taxon>
        <taxon>Dikarya</taxon>
        <taxon>Basidiomycota</taxon>
        <taxon>Agaricomycotina</taxon>
        <taxon>Dacrymycetes</taxon>
        <taxon>Dacrymycetales</taxon>
        <taxon>Dacrymycetaceae</taxon>
        <taxon>Calocera</taxon>
    </lineage>
</organism>
<evidence type="ECO:0000313" key="3">
    <source>
        <dbReference type="EMBL" id="KZT50262.1"/>
    </source>
</evidence>
<sequence length="549" mass="63499">MWFDPAYYAKPADPRDEHLAWHQLACAHGGEVDPANWQTLCEVPGFGVGVSASVRHLIKKGRHAELEQMPQRVYGILNKKTSRMLNNYLRSRLWMGEELVMLQDKITRMRQENSRINASCEAKLSATGSEAPPAPCAECARSEEEKKGLEERWAGWEEEKKRLQEMWDEEKKELQEAWDEERKGLQEAWDKERKGLQEVWDEERKERLDASADDQTRRQQAENEVEQLSIQKQNNEHEHRELLERIKQLESAARSQTSSTAELDAALTKATAAKVTAEEGLKKETKRAEQLESVVARSNKDTLAEELRVSDQGIKDSRARLATVQRELDEFRQTNQTLKQSLEQERVKHAAEITELKKTHVDKITELEKTHAEGIDEIQSTQRAEIQNIKEKERETNAAQQDEDDSDEELEGEEDQSEEEEEEEEEDQPAVEDRRMRLHNMPIYRKRPPPHILQQLTTVEGAANMATDELSKRLYDIGTRVTKLLRAQHTKLKDLSALYEDIIKHSKCNDQEMEYWKHQGDTAQGRSPPQIKDPRPAVSLALQNLIKLR</sequence>
<name>A0A165C5D4_9BASI</name>
<gene>
    <name evidence="3" type="ORF">CALCODRAFT_488842</name>
</gene>
<accession>A0A165C5D4</accession>
<keyword evidence="4" id="KW-1185">Reference proteome</keyword>